<accession>A0ACB9AMJ7</accession>
<reference evidence="1 2" key="2">
    <citation type="journal article" date="2022" name="Mol. Ecol. Resour.">
        <title>The genomes of chicory, endive, great burdock and yacon provide insights into Asteraceae paleo-polyploidization history and plant inulin production.</title>
        <authorList>
            <person name="Fan W."/>
            <person name="Wang S."/>
            <person name="Wang H."/>
            <person name="Wang A."/>
            <person name="Jiang F."/>
            <person name="Liu H."/>
            <person name="Zhao H."/>
            <person name="Xu D."/>
            <person name="Zhang Y."/>
        </authorList>
    </citation>
    <scope>NUCLEOTIDE SEQUENCE [LARGE SCALE GENOMIC DNA]</scope>
    <source>
        <strain evidence="2">cv. Punajuju</strain>
        <tissue evidence="1">Leaves</tissue>
    </source>
</reference>
<organism evidence="1 2">
    <name type="scientific">Cichorium intybus</name>
    <name type="common">Chicory</name>
    <dbReference type="NCBI Taxonomy" id="13427"/>
    <lineage>
        <taxon>Eukaryota</taxon>
        <taxon>Viridiplantae</taxon>
        <taxon>Streptophyta</taxon>
        <taxon>Embryophyta</taxon>
        <taxon>Tracheophyta</taxon>
        <taxon>Spermatophyta</taxon>
        <taxon>Magnoliopsida</taxon>
        <taxon>eudicotyledons</taxon>
        <taxon>Gunneridae</taxon>
        <taxon>Pentapetalae</taxon>
        <taxon>asterids</taxon>
        <taxon>campanulids</taxon>
        <taxon>Asterales</taxon>
        <taxon>Asteraceae</taxon>
        <taxon>Cichorioideae</taxon>
        <taxon>Cichorieae</taxon>
        <taxon>Cichoriinae</taxon>
        <taxon>Cichorium</taxon>
    </lineage>
</organism>
<reference evidence="2" key="1">
    <citation type="journal article" date="2022" name="Mol. Ecol. Resour.">
        <title>The genomes of chicory, endive, great burdock and yacon provide insights into Asteraceae palaeo-polyploidization history and plant inulin production.</title>
        <authorList>
            <person name="Fan W."/>
            <person name="Wang S."/>
            <person name="Wang H."/>
            <person name="Wang A."/>
            <person name="Jiang F."/>
            <person name="Liu H."/>
            <person name="Zhao H."/>
            <person name="Xu D."/>
            <person name="Zhang Y."/>
        </authorList>
    </citation>
    <scope>NUCLEOTIDE SEQUENCE [LARGE SCALE GENOMIC DNA]</scope>
    <source>
        <strain evidence="2">cv. Punajuju</strain>
    </source>
</reference>
<proteinExistence type="predicted"/>
<keyword evidence="2" id="KW-1185">Reference proteome</keyword>
<dbReference type="Proteomes" id="UP001055811">
    <property type="component" value="Linkage Group LG07"/>
</dbReference>
<sequence>MGNLCGGAKPPPPPPLNPKKTCSTKVVKSPERVTVRTHKRVNDEEGEEKRGILTLNECLVKPPNNKLGEHDMNAPKLQVVDARSQQSQVMSLPEVQTINFHSPMISLPPENTTTTRKLDKDERHDDEDDEGLIIPILKRNGSHKLEKTVKFKENDIFFFYSPVTFLEDT</sequence>
<gene>
    <name evidence="1" type="ORF">L2E82_41077</name>
</gene>
<protein>
    <submittedName>
        <fullName evidence="1">Uncharacterized protein</fullName>
    </submittedName>
</protein>
<dbReference type="EMBL" id="CM042015">
    <property type="protein sequence ID" value="KAI3711186.1"/>
    <property type="molecule type" value="Genomic_DNA"/>
</dbReference>
<name>A0ACB9AMJ7_CICIN</name>
<evidence type="ECO:0000313" key="1">
    <source>
        <dbReference type="EMBL" id="KAI3711186.1"/>
    </source>
</evidence>
<evidence type="ECO:0000313" key="2">
    <source>
        <dbReference type="Proteomes" id="UP001055811"/>
    </source>
</evidence>
<comment type="caution">
    <text evidence="1">The sequence shown here is derived from an EMBL/GenBank/DDBJ whole genome shotgun (WGS) entry which is preliminary data.</text>
</comment>